<accession>A0A0C2X529</accession>
<sequence>MSSTSSAARRMNQLAAQMSTEATTAEPSVLFREHFASRVYTLNRPNKLNALDHDMIKALSTEIEKWDESDLCNVIVGTGKKHFCAGGDVERKAP</sequence>
<dbReference type="AlphaFoldDB" id="A0A0C2X529"/>
<reference evidence="6 7" key="1">
    <citation type="submission" date="2014-04" db="EMBL/GenBank/DDBJ databases">
        <authorList>
            <consortium name="DOE Joint Genome Institute"/>
            <person name="Kuo A."/>
            <person name="Zuccaro A."/>
            <person name="Kohler A."/>
            <person name="Nagy L.G."/>
            <person name="Floudas D."/>
            <person name="Copeland A."/>
            <person name="Barry K.W."/>
            <person name="Cichocki N."/>
            <person name="Veneault-Fourrey C."/>
            <person name="LaButti K."/>
            <person name="Lindquist E.A."/>
            <person name="Lipzen A."/>
            <person name="Lundell T."/>
            <person name="Morin E."/>
            <person name="Murat C."/>
            <person name="Sun H."/>
            <person name="Tunlid A."/>
            <person name="Henrissat B."/>
            <person name="Grigoriev I.V."/>
            <person name="Hibbett D.S."/>
            <person name="Martin F."/>
            <person name="Nordberg H.P."/>
            <person name="Cantor M.N."/>
            <person name="Hua S.X."/>
        </authorList>
    </citation>
    <scope>NUCLEOTIDE SEQUENCE [LARGE SCALE GENOMIC DNA]</scope>
    <source>
        <strain evidence="6 7">MAFF 305830</strain>
    </source>
</reference>
<dbReference type="InterPro" id="IPR029045">
    <property type="entry name" value="ClpP/crotonase-like_dom_sf"/>
</dbReference>
<dbReference type="GO" id="GO:0003860">
    <property type="term" value="F:3-hydroxyisobutyryl-CoA hydrolase activity"/>
    <property type="evidence" value="ECO:0007669"/>
    <property type="project" value="UniProtKB-EC"/>
</dbReference>
<evidence type="ECO:0000256" key="1">
    <source>
        <dbReference type="ARBA" id="ARBA00001709"/>
    </source>
</evidence>
<feature type="compositionally biased region" description="Polar residues" evidence="4">
    <location>
        <begin position="14"/>
        <end position="25"/>
    </location>
</feature>
<feature type="domain" description="Enoyl-CoA hydratase/isomerase" evidence="5">
    <location>
        <begin position="38"/>
        <end position="90"/>
    </location>
</feature>
<dbReference type="EC" id="3.1.2.4" evidence="2"/>
<proteinExistence type="predicted"/>
<dbReference type="GO" id="GO:0005739">
    <property type="term" value="C:mitochondrion"/>
    <property type="evidence" value="ECO:0007669"/>
    <property type="project" value="TreeGrafter"/>
</dbReference>
<dbReference type="Pfam" id="PF16113">
    <property type="entry name" value="ECH_2"/>
    <property type="match status" value="1"/>
</dbReference>
<comment type="catalytic activity">
    <reaction evidence="1">
        <text>3-hydroxy-2-methylpropanoyl-CoA + H2O = 3-hydroxy-2-methylpropanoate + CoA + H(+)</text>
        <dbReference type="Rhea" id="RHEA:20888"/>
        <dbReference type="ChEBI" id="CHEBI:11805"/>
        <dbReference type="ChEBI" id="CHEBI:15377"/>
        <dbReference type="ChEBI" id="CHEBI:15378"/>
        <dbReference type="ChEBI" id="CHEBI:57287"/>
        <dbReference type="ChEBI" id="CHEBI:57340"/>
        <dbReference type="EC" id="3.1.2.4"/>
    </reaction>
</comment>
<feature type="region of interest" description="Disordered" evidence="4">
    <location>
        <begin position="1"/>
        <end position="25"/>
    </location>
</feature>
<dbReference type="SUPFAM" id="SSF52096">
    <property type="entry name" value="ClpP/crotonase"/>
    <property type="match status" value="1"/>
</dbReference>
<name>A0A0C2X529_SERVB</name>
<dbReference type="EMBL" id="KN824278">
    <property type="protein sequence ID" value="KIM33218.1"/>
    <property type="molecule type" value="Genomic_DNA"/>
</dbReference>
<dbReference type="InterPro" id="IPR032259">
    <property type="entry name" value="HIBYL-CoA-H"/>
</dbReference>
<dbReference type="Proteomes" id="UP000054097">
    <property type="component" value="Unassembled WGS sequence"/>
</dbReference>
<dbReference type="PANTHER" id="PTHR43176:SF3">
    <property type="entry name" value="3-HYDROXYISOBUTYRYL-COA HYDROLASE, MITOCHONDRIAL"/>
    <property type="match status" value="1"/>
</dbReference>
<dbReference type="PANTHER" id="PTHR43176">
    <property type="entry name" value="3-HYDROXYISOBUTYRYL-COA HYDROLASE-RELATED"/>
    <property type="match status" value="1"/>
</dbReference>
<evidence type="ECO:0000313" key="6">
    <source>
        <dbReference type="EMBL" id="KIM33218.1"/>
    </source>
</evidence>
<protein>
    <recommendedName>
        <fullName evidence="2">3-hydroxyisobutyryl-CoA hydrolase</fullName>
        <ecNumber evidence="2">3.1.2.4</ecNumber>
    </recommendedName>
</protein>
<dbReference type="OrthoDB" id="1737613at2759"/>
<dbReference type="InterPro" id="IPR045004">
    <property type="entry name" value="ECH_dom"/>
</dbReference>
<organism evidence="6 7">
    <name type="scientific">Serendipita vermifera MAFF 305830</name>
    <dbReference type="NCBI Taxonomy" id="933852"/>
    <lineage>
        <taxon>Eukaryota</taxon>
        <taxon>Fungi</taxon>
        <taxon>Dikarya</taxon>
        <taxon>Basidiomycota</taxon>
        <taxon>Agaricomycotina</taxon>
        <taxon>Agaricomycetes</taxon>
        <taxon>Sebacinales</taxon>
        <taxon>Serendipitaceae</taxon>
        <taxon>Serendipita</taxon>
    </lineage>
</organism>
<evidence type="ECO:0000259" key="5">
    <source>
        <dbReference type="Pfam" id="PF16113"/>
    </source>
</evidence>
<dbReference type="STRING" id="933852.A0A0C2X529"/>
<evidence type="ECO:0000256" key="4">
    <source>
        <dbReference type="SAM" id="MobiDB-lite"/>
    </source>
</evidence>
<dbReference type="Gene3D" id="3.90.226.10">
    <property type="entry name" value="2-enoyl-CoA Hydratase, Chain A, domain 1"/>
    <property type="match status" value="1"/>
</dbReference>
<reference evidence="7" key="2">
    <citation type="submission" date="2015-01" db="EMBL/GenBank/DDBJ databases">
        <title>Evolutionary Origins and Diversification of the Mycorrhizal Mutualists.</title>
        <authorList>
            <consortium name="DOE Joint Genome Institute"/>
            <consortium name="Mycorrhizal Genomics Consortium"/>
            <person name="Kohler A."/>
            <person name="Kuo A."/>
            <person name="Nagy L.G."/>
            <person name="Floudas D."/>
            <person name="Copeland A."/>
            <person name="Barry K.W."/>
            <person name="Cichocki N."/>
            <person name="Veneault-Fourrey C."/>
            <person name="LaButti K."/>
            <person name="Lindquist E.A."/>
            <person name="Lipzen A."/>
            <person name="Lundell T."/>
            <person name="Morin E."/>
            <person name="Murat C."/>
            <person name="Riley R."/>
            <person name="Ohm R."/>
            <person name="Sun H."/>
            <person name="Tunlid A."/>
            <person name="Henrissat B."/>
            <person name="Grigoriev I.V."/>
            <person name="Hibbett D.S."/>
            <person name="Martin F."/>
        </authorList>
    </citation>
    <scope>NUCLEOTIDE SEQUENCE [LARGE SCALE GENOMIC DNA]</scope>
    <source>
        <strain evidence="7">MAFF 305830</strain>
    </source>
</reference>
<evidence type="ECO:0000256" key="3">
    <source>
        <dbReference type="ARBA" id="ARBA00022801"/>
    </source>
</evidence>
<keyword evidence="7" id="KW-1185">Reference proteome</keyword>
<keyword evidence="3" id="KW-0378">Hydrolase</keyword>
<gene>
    <name evidence="6" type="ORF">M408DRAFT_61024</name>
</gene>
<evidence type="ECO:0000313" key="7">
    <source>
        <dbReference type="Proteomes" id="UP000054097"/>
    </source>
</evidence>
<dbReference type="GO" id="GO:0006574">
    <property type="term" value="P:L-valine catabolic process"/>
    <property type="evidence" value="ECO:0007669"/>
    <property type="project" value="TreeGrafter"/>
</dbReference>
<dbReference type="HOGENOM" id="CLU_2387550_0_0_1"/>
<evidence type="ECO:0000256" key="2">
    <source>
        <dbReference type="ARBA" id="ARBA00011915"/>
    </source>
</evidence>